<dbReference type="AlphaFoldDB" id="A0A2T4CX59"/>
<evidence type="ECO:0000313" key="10">
    <source>
        <dbReference type="EMBL" id="PTB90393.1"/>
    </source>
</evidence>
<feature type="chain" id="PRO_5044580706" description="cellulase" evidence="8">
    <location>
        <begin position="23"/>
        <end position="387"/>
    </location>
</feature>
<evidence type="ECO:0000256" key="6">
    <source>
        <dbReference type="ARBA" id="ARBA00023295"/>
    </source>
</evidence>
<dbReference type="Pfam" id="PF01270">
    <property type="entry name" value="Glyco_hydro_8"/>
    <property type="match status" value="1"/>
</dbReference>
<evidence type="ECO:0000256" key="3">
    <source>
        <dbReference type="ARBA" id="ARBA00012601"/>
    </source>
</evidence>
<reference evidence="12 13" key="1">
    <citation type="submission" date="2018-03" db="EMBL/GenBank/DDBJ databases">
        <title>Cross-interface Injection: A General Nanoliter Liquid Handling Method Applied to Single Cells Genome Amplification Automated Nanoliter Liquid Handling Applied to Single Cell Multiple Displacement Amplification.</title>
        <authorList>
            <person name="Yun J."/>
            <person name="Xu P."/>
            <person name="Xu J."/>
            <person name="Dai X."/>
            <person name="Wang Y."/>
            <person name="Zheng X."/>
            <person name="Cao C."/>
            <person name="Yi Q."/>
            <person name="Zhu Y."/>
            <person name="Wang L."/>
            <person name="Dong Z."/>
            <person name="Huang Y."/>
            <person name="Huang L."/>
            <person name="Du W."/>
        </authorList>
    </citation>
    <scope>NUCLEOTIDE SEQUENCE [LARGE SCALE GENOMIC DNA]</scope>
    <source>
        <strain evidence="11 13">A12-4</strain>
        <strain evidence="10 12">A9-4</strain>
        <strain evidence="9">Z-D3-2</strain>
    </source>
</reference>
<dbReference type="PRINTS" id="PR00735">
    <property type="entry name" value="GLHYDRLASE8"/>
</dbReference>
<comment type="caution">
    <text evidence="9">The sequence shown here is derived from an EMBL/GenBank/DDBJ whole genome shotgun (WGS) entry which is preliminary data.</text>
</comment>
<keyword evidence="6" id="KW-0326">Glycosidase</keyword>
<dbReference type="EMBL" id="PYVF01000001">
    <property type="protein sequence ID" value="PTB90472.1"/>
    <property type="molecule type" value="Genomic_DNA"/>
</dbReference>
<proteinExistence type="inferred from homology"/>
<dbReference type="InterPro" id="IPR002037">
    <property type="entry name" value="Glyco_hydro_8"/>
</dbReference>
<dbReference type="Gene3D" id="1.50.10.10">
    <property type="match status" value="1"/>
</dbReference>
<comment type="similarity">
    <text evidence="2">Belongs to the glycosyl hydrolase 8 (cellulase D) family.</text>
</comment>
<keyword evidence="8" id="KW-0732">Signal</keyword>
<evidence type="ECO:0000256" key="2">
    <source>
        <dbReference type="ARBA" id="ARBA00009209"/>
    </source>
</evidence>
<keyword evidence="7" id="KW-0119">Carbohydrate metabolism</keyword>
<evidence type="ECO:0000256" key="7">
    <source>
        <dbReference type="ARBA" id="ARBA00023326"/>
    </source>
</evidence>
<sequence>MKKLLAVMFKSTLCVFFGLSISACEHQQEVERPPTELQFGWHYQRMVNNLFAGNGRIIDRSDSRLITTSEGQSYAMFFALIANDEARFEQLYKWTEDNLSRGQLSQNLPAWLWGEAATDDWRIIDENPASDADLIIAYTLIQAGMLWNKPRYIATGELLADLILRNETKELGGVRVLLPAPYGFDSDTKLTLNPSYYAIPMIDFLYRHTKDTRWQDVYQGIVPVFEAHPQEYVSDWITLNTDWSLATEQQSAADYDAIRAYFWLALEAQRGGQHAHLVGQFDGIAKSIQSTGQVPEVVEWQTGDISGQANIGFHAILLPYIESTYPGGMRLQTARVLAVDPGEYSDNYYSLMLVLFGIGHKSCYEFKKDGSLVVNWDRDWCDVNSNN</sequence>
<protein>
    <recommendedName>
        <fullName evidence="3">cellulase</fullName>
        <ecNumber evidence="3">3.2.1.4</ecNumber>
    </recommendedName>
</protein>
<evidence type="ECO:0000256" key="1">
    <source>
        <dbReference type="ARBA" id="ARBA00000966"/>
    </source>
</evidence>
<feature type="signal peptide" evidence="8">
    <location>
        <begin position="1"/>
        <end position="22"/>
    </location>
</feature>
<keyword evidence="4" id="KW-0378">Hydrolase</keyword>
<evidence type="ECO:0000256" key="5">
    <source>
        <dbReference type="ARBA" id="ARBA00023001"/>
    </source>
</evidence>
<dbReference type="EC" id="3.2.1.4" evidence="3"/>
<dbReference type="InterPro" id="IPR008928">
    <property type="entry name" value="6-hairpin_glycosidase_sf"/>
</dbReference>
<comment type="catalytic activity">
    <reaction evidence="1">
        <text>Endohydrolysis of (1-&gt;4)-beta-D-glucosidic linkages in cellulose, lichenin and cereal beta-D-glucans.</text>
        <dbReference type="EC" id="3.2.1.4"/>
    </reaction>
</comment>
<name>A0A2T4CX59_9GAMM</name>
<dbReference type="GO" id="GO:0008810">
    <property type="term" value="F:cellulase activity"/>
    <property type="evidence" value="ECO:0007669"/>
    <property type="project" value="UniProtKB-EC"/>
</dbReference>
<dbReference type="EMBL" id="PYVG01000001">
    <property type="protein sequence ID" value="PTB90393.1"/>
    <property type="molecule type" value="Genomic_DNA"/>
</dbReference>
<keyword evidence="5" id="KW-0136">Cellulose degradation</keyword>
<keyword evidence="7" id="KW-0624">Polysaccharide degradation</keyword>
<dbReference type="PROSITE" id="PS51257">
    <property type="entry name" value="PROKAR_LIPOPROTEIN"/>
    <property type="match status" value="1"/>
</dbReference>
<dbReference type="NCBIfam" id="NF008305">
    <property type="entry name" value="PRK11097.1"/>
    <property type="match status" value="1"/>
</dbReference>
<gene>
    <name evidence="11" type="ORF">C9927_00040</name>
    <name evidence="10" type="ORF">C9928_00375</name>
    <name evidence="9" type="ORF">C9940_03635</name>
</gene>
<dbReference type="Proteomes" id="UP000241514">
    <property type="component" value="Unassembled WGS sequence"/>
</dbReference>
<evidence type="ECO:0000313" key="13">
    <source>
        <dbReference type="Proteomes" id="UP000242087"/>
    </source>
</evidence>
<organism evidence="9">
    <name type="scientific">Pseudidiomarina aestuarii</name>
    <dbReference type="NCBI Taxonomy" id="624146"/>
    <lineage>
        <taxon>Bacteria</taxon>
        <taxon>Pseudomonadati</taxon>
        <taxon>Pseudomonadota</taxon>
        <taxon>Gammaproteobacteria</taxon>
        <taxon>Alteromonadales</taxon>
        <taxon>Idiomarinaceae</taxon>
        <taxon>Pseudidiomarina</taxon>
    </lineage>
</organism>
<dbReference type="SUPFAM" id="SSF48208">
    <property type="entry name" value="Six-hairpin glycosidases"/>
    <property type="match status" value="1"/>
</dbReference>
<evidence type="ECO:0000313" key="11">
    <source>
        <dbReference type="EMBL" id="PTB90472.1"/>
    </source>
</evidence>
<dbReference type="Proteomes" id="UP000242087">
    <property type="component" value="Unassembled WGS sequence"/>
</dbReference>
<evidence type="ECO:0000313" key="9">
    <source>
        <dbReference type="EMBL" id="PTB86135.1"/>
    </source>
</evidence>
<evidence type="ECO:0000313" key="12">
    <source>
        <dbReference type="Proteomes" id="UP000241514"/>
    </source>
</evidence>
<dbReference type="EMBL" id="PYVN01000036">
    <property type="protein sequence ID" value="PTB86135.1"/>
    <property type="molecule type" value="Genomic_DNA"/>
</dbReference>
<evidence type="ECO:0000256" key="8">
    <source>
        <dbReference type="SAM" id="SignalP"/>
    </source>
</evidence>
<evidence type="ECO:0000256" key="4">
    <source>
        <dbReference type="ARBA" id="ARBA00022801"/>
    </source>
</evidence>
<dbReference type="InterPro" id="IPR012341">
    <property type="entry name" value="6hp_glycosidase-like_sf"/>
</dbReference>
<dbReference type="GO" id="GO:0030245">
    <property type="term" value="P:cellulose catabolic process"/>
    <property type="evidence" value="ECO:0007669"/>
    <property type="project" value="UniProtKB-KW"/>
</dbReference>
<accession>A0A2T4CX59</accession>